<accession>A0ABU7CGT5</accession>
<keyword evidence="3" id="KW-1185">Reference proteome</keyword>
<evidence type="ECO:0000256" key="1">
    <source>
        <dbReference type="SAM" id="MobiDB-lite"/>
    </source>
</evidence>
<name>A0ABU7CGT5_9TELE</name>
<dbReference type="Proteomes" id="UP001345963">
    <property type="component" value="Unassembled WGS sequence"/>
</dbReference>
<feature type="compositionally biased region" description="Polar residues" evidence="1">
    <location>
        <begin position="106"/>
        <end position="119"/>
    </location>
</feature>
<gene>
    <name evidence="2" type="ORF">ATANTOWER_015470</name>
</gene>
<feature type="compositionally biased region" description="Basic and acidic residues" evidence="1">
    <location>
        <begin position="88"/>
        <end position="104"/>
    </location>
</feature>
<evidence type="ECO:0000313" key="2">
    <source>
        <dbReference type="EMBL" id="MED6262161.1"/>
    </source>
</evidence>
<proteinExistence type="predicted"/>
<protein>
    <submittedName>
        <fullName evidence="2">Uncharacterized protein</fullName>
    </submittedName>
</protein>
<sequence length="176" mass="19721">MMTYSLGVRRFTKRALPIRLLMIRPRKPETAECDRERRRRAPGAALGSRGSPRVNAEQRYFITSNRNRQLEPQSCSLVSHAGLGAGRSGREKQSAGSEISREGGWDSTSKRGLSGQRSTPPERDEPLCAAFDLAWDQLPLFALRFMFGMTKQGMIVIRTWLCVLACQIRRPGQPSG</sequence>
<feature type="region of interest" description="Disordered" evidence="1">
    <location>
        <begin position="81"/>
        <end position="123"/>
    </location>
</feature>
<feature type="region of interest" description="Disordered" evidence="1">
    <location>
        <begin position="29"/>
        <end position="52"/>
    </location>
</feature>
<evidence type="ECO:0000313" key="3">
    <source>
        <dbReference type="Proteomes" id="UP001345963"/>
    </source>
</evidence>
<reference evidence="2 3" key="1">
    <citation type="submission" date="2021-07" db="EMBL/GenBank/DDBJ databases">
        <authorList>
            <person name="Palmer J.M."/>
        </authorList>
    </citation>
    <scope>NUCLEOTIDE SEQUENCE [LARGE SCALE GENOMIC DNA]</scope>
    <source>
        <strain evidence="2 3">AT_MEX2019</strain>
        <tissue evidence="2">Muscle</tissue>
    </source>
</reference>
<organism evidence="2 3">
    <name type="scientific">Ataeniobius toweri</name>
    <dbReference type="NCBI Taxonomy" id="208326"/>
    <lineage>
        <taxon>Eukaryota</taxon>
        <taxon>Metazoa</taxon>
        <taxon>Chordata</taxon>
        <taxon>Craniata</taxon>
        <taxon>Vertebrata</taxon>
        <taxon>Euteleostomi</taxon>
        <taxon>Actinopterygii</taxon>
        <taxon>Neopterygii</taxon>
        <taxon>Teleostei</taxon>
        <taxon>Neoteleostei</taxon>
        <taxon>Acanthomorphata</taxon>
        <taxon>Ovalentaria</taxon>
        <taxon>Atherinomorphae</taxon>
        <taxon>Cyprinodontiformes</taxon>
        <taxon>Goodeidae</taxon>
        <taxon>Ataeniobius</taxon>
    </lineage>
</organism>
<dbReference type="EMBL" id="JAHUTI010091714">
    <property type="protein sequence ID" value="MED6262161.1"/>
    <property type="molecule type" value="Genomic_DNA"/>
</dbReference>
<comment type="caution">
    <text evidence="2">The sequence shown here is derived from an EMBL/GenBank/DDBJ whole genome shotgun (WGS) entry which is preliminary data.</text>
</comment>